<proteinExistence type="inferred from homology"/>
<sequence length="260" mass="29883">MTEREVPNSKAVLIACMPKSGSTFLSALLANMPGFRREHLVPSYYRREQELSEELIRKAFAATDTLRDAFRQGVVSAPTRPRGFVAQHHVKHNHETQSLVDAYGLVPVFLVRNIYDIVISLRDHVVKSAPYTAAAYVDEDMLGWPEERMHDFLVDLALPWYIHFYVSWWKAENRLLVTYEDLTRDPRQQVSRIARFGRLGWDEETFEATLAKVQGGDSTRKNVGQAGRGEVLTQDMRDRIQRYCSYYPDVDFEPIGVPSS</sequence>
<dbReference type="EMBL" id="VUJW01000002">
    <property type="protein sequence ID" value="KAA1428421.1"/>
    <property type="molecule type" value="Genomic_DNA"/>
</dbReference>
<dbReference type="InterPro" id="IPR000863">
    <property type="entry name" value="Sulfotransferase_dom"/>
</dbReference>
<evidence type="ECO:0000256" key="1">
    <source>
        <dbReference type="ARBA" id="ARBA00005771"/>
    </source>
</evidence>
<dbReference type="GO" id="GO:0008146">
    <property type="term" value="F:sulfotransferase activity"/>
    <property type="evidence" value="ECO:0007669"/>
    <property type="project" value="InterPro"/>
</dbReference>
<dbReference type="InterPro" id="IPR027417">
    <property type="entry name" value="P-loop_NTPase"/>
</dbReference>
<dbReference type="SUPFAM" id="SSF52540">
    <property type="entry name" value="P-loop containing nucleoside triphosphate hydrolases"/>
    <property type="match status" value="1"/>
</dbReference>
<comment type="caution">
    <text evidence="4">The sequence shown here is derived from an EMBL/GenBank/DDBJ whole genome shotgun (WGS) entry which is preliminary data.</text>
</comment>
<evidence type="ECO:0000313" key="5">
    <source>
        <dbReference type="Proteomes" id="UP000324351"/>
    </source>
</evidence>
<dbReference type="PANTHER" id="PTHR11783">
    <property type="entry name" value="SULFOTRANSFERASE SULT"/>
    <property type="match status" value="1"/>
</dbReference>
<organism evidence="4 5">
    <name type="scientific">Nocardioides antri</name>
    <dbReference type="NCBI Taxonomy" id="2607659"/>
    <lineage>
        <taxon>Bacteria</taxon>
        <taxon>Bacillati</taxon>
        <taxon>Actinomycetota</taxon>
        <taxon>Actinomycetes</taxon>
        <taxon>Propionibacteriales</taxon>
        <taxon>Nocardioidaceae</taxon>
        <taxon>Nocardioides</taxon>
    </lineage>
</organism>
<feature type="domain" description="Sulfotransferase" evidence="3">
    <location>
        <begin position="11"/>
        <end position="210"/>
    </location>
</feature>
<dbReference type="RefSeq" id="WP_149749357.1">
    <property type="nucleotide sequence ID" value="NZ_VUJW01000002.1"/>
</dbReference>
<keyword evidence="2 4" id="KW-0808">Transferase</keyword>
<evidence type="ECO:0000313" key="4">
    <source>
        <dbReference type="EMBL" id="KAA1428421.1"/>
    </source>
</evidence>
<evidence type="ECO:0000256" key="2">
    <source>
        <dbReference type="ARBA" id="ARBA00022679"/>
    </source>
</evidence>
<reference evidence="4 5" key="2">
    <citation type="submission" date="2019-09" db="EMBL/GenBank/DDBJ databases">
        <authorList>
            <person name="Jin C."/>
        </authorList>
    </citation>
    <scope>NUCLEOTIDE SEQUENCE [LARGE SCALE GENOMIC DNA]</scope>
    <source>
        <strain evidence="4 5">BN140041</strain>
    </source>
</reference>
<reference evidence="4 5" key="1">
    <citation type="submission" date="2019-09" db="EMBL/GenBank/DDBJ databases">
        <title>Nocardioides panacisoli sp. nov., isolated from the soil of a ginseng field.</title>
        <authorList>
            <person name="Cho C."/>
        </authorList>
    </citation>
    <scope>NUCLEOTIDE SEQUENCE [LARGE SCALE GENOMIC DNA]</scope>
    <source>
        <strain evidence="4 5">BN140041</strain>
    </source>
</reference>
<dbReference type="Pfam" id="PF00685">
    <property type="entry name" value="Sulfotransfer_1"/>
    <property type="match status" value="1"/>
</dbReference>
<dbReference type="AlphaFoldDB" id="A0A5B1M6I4"/>
<dbReference type="Proteomes" id="UP000324351">
    <property type="component" value="Unassembled WGS sequence"/>
</dbReference>
<name>A0A5B1M6I4_9ACTN</name>
<gene>
    <name evidence="4" type="ORF">F0U47_05750</name>
</gene>
<evidence type="ECO:0000259" key="3">
    <source>
        <dbReference type="Pfam" id="PF00685"/>
    </source>
</evidence>
<accession>A0A5B1M6I4</accession>
<comment type="similarity">
    <text evidence="1">Belongs to the sulfotransferase 1 family.</text>
</comment>
<keyword evidence="5" id="KW-1185">Reference proteome</keyword>
<dbReference type="Gene3D" id="3.40.50.300">
    <property type="entry name" value="P-loop containing nucleotide triphosphate hydrolases"/>
    <property type="match status" value="1"/>
</dbReference>
<protein>
    <submittedName>
        <fullName evidence="4">Sulfotransferase domain-containing protein</fullName>
    </submittedName>
</protein>